<dbReference type="EMBL" id="CAFAAY010000135">
    <property type="protein sequence ID" value="CAB4823914.1"/>
    <property type="molecule type" value="Genomic_DNA"/>
</dbReference>
<reference evidence="1" key="1">
    <citation type="submission" date="2020-05" db="EMBL/GenBank/DDBJ databases">
        <authorList>
            <person name="Chiriac C."/>
            <person name="Salcher M."/>
            <person name="Ghai R."/>
            <person name="Kavagutti S V."/>
        </authorList>
    </citation>
    <scope>NUCLEOTIDE SEQUENCE</scope>
</reference>
<organism evidence="1">
    <name type="scientific">freshwater metagenome</name>
    <dbReference type="NCBI Taxonomy" id="449393"/>
    <lineage>
        <taxon>unclassified sequences</taxon>
        <taxon>metagenomes</taxon>
        <taxon>ecological metagenomes</taxon>
    </lineage>
</organism>
<accession>A0A6J6ZTV0</accession>
<dbReference type="AlphaFoldDB" id="A0A6J6ZTV0"/>
<proteinExistence type="predicted"/>
<gene>
    <name evidence="1" type="ORF">UFOPK3124_01193</name>
</gene>
<protein>
    <submittedName>
        <fullName evidence="1">Unannotated protein</fullName>
    </submittedName>
</protein>
<name>A0A6J6ZTV0_9ZZZZ</name>
<evidence type="ECO:0000313" key="1">
    <source>
        <dbReference type="EMBL" id="CAB4823914.1"/>
    </source>
</evidence>
<sequence length="104" mass="10859">MVIGSGMLKLLPSICTVAPLATVVVPEAVPKAAAFLISTAPVVIFAVPEKVLVPCKIKVSVPVLMIFPPPEITPEIRAPFADLKVIFLDELGVPAIPNLPALAL</sequence>